<proteinExistence type="predicted"/>
<dbReference type="GO" id="GO:0005930">
    <property type="term" value="C:axoneme"/>
    <property type="evidence" value="ECO:0007669"/>
    <property type="project" value="TreeGrafter"/>
</dbReference>
<organism evidence="3 4">
    <name type="scientific">Aquatica leii</name>
    <dbReference type="NCBI Taxonomy" id="1421715"/>
    <lineage>
        <taxon>Eukaryota</taxon>
        <taxon>Metazoa</taxon>
        <taxon>Ecdysozoa</taxon>
        <taxon>Arthropoda</taxon>
        <taxon>Hexapoda</taxon>
        <taxon>Insecta</taxon>
        <taxon>Pterygota</taxon>
        <taxon>Neoptera</taxon>
        <taxon>Endopterygota</taxon>
        <taxon>Coleoptera</taxon>
        <taxon>Polyphaga</taxon>
        <taxon>Elateriformia</taxon>
        <taxon>Elateroidea</taxon>
        <taxon>Lampyridae</taxon>
        <taxon>Luciolinae</taxon>
        <taxon>Aquatica</taxon>
    </lineage>
</organism>
<sequence length="224" mass="25679">MGGTQLECDIEQLYRWIDEYPLTRPKKNISRDFSDAIPLAEILKHHYPKLVDLHNYAPRNSVCHKLINWQTLNRKVLSKIDLTLTNLAMEQLSNSEPGAIEKILFKVKERIEMKPVEKSPEMCFIEGLSSSLSGSIIPLKQKDGLKTLDHKIIPMDTYTNMLQEIQEKTEMVNALSNKVQHLESLLIIKDERINDLMQRIQQISSGNSSIAALRGGSKFFTKLF</sequence>
<dbReference type="Pfam" id="PF06294">
    <property type="entry name" value="CH_2"/>
    <property type="match status" value="1"/>
</dbReference>
<dbReference type="AlphaFoldDB" id="A0AAN7PT13"/>
<feature type="coiled-coil region" evidence="1">
    <location>
        <begin position="158"/>
        <end position="185"/>
    </location>
</feature>
<accession>A0AAN7PT13</accession>
<dbReference type="EMBL" id="JARPUR010000005">
    <property type="protein sequence ID" value="KAK4876154.1"/>
    <property type="molecule type" value="Genomic_DNA"/>
</dbReference>
<keyword evidence="4" id="KW-1185">Reference proteome</keyword>
<keyword evidence="1" id="KW-0175">Coiled coil</keyword>
<reference evidence="4" key="1">
    <citation type="submission" date="2023-01" db="EMBL/GenBank/DDBJ databases">
        <title>Key to firefly adult light organ development and bioluminescence: homeobox transcription factors regulate luciferase expression and transportation to peroxisome.</title>
        <authorList>
            <person name="Fu X."/>
        </authorList>
    </citation>
    <scope>NUCLEOTIDE SEQUENCE [LARGE SCALE GENOMIC DNA]</scope>
</reference>
<dbReference type="InterPro" id="IPR052111">
    <property type="entry name" value="Spermatogenesis_Ciliary_MAP"/>
</dbReference>
<dbReference type="InterPro" id="IPR010441">
    <property type="entry name" value="CH_2"/>
</dbReference>
<dbReference type="InterPro" id="IPR036872">
    <property type="entry name" value="CH_dom_sf"/>
</dbReference>
<evidence type="ECO:0000313" key="4">
    <source>
        <dbReference type="Proteomes" id="UP001353858"/>
    </source>
</evidence>
<dbReference type="Gene3D" id="1.10.418.10">
    <property type="entry name" value="Calponin-like domain"/>
    <property type="match status" value="1"/>
</dbReference>
<evidence type="ECO:0000313" key="3">
    <source>
        <dbReference type="EMBL" id="KAK4876154.1"/>
    </source>
</evidence>
<dbReference type="InterPro" id="IPR001715">
    <property type="entry name" value="CH_dom"/>
</dbReference>
<dbReference type="SUPFAM" id="SSF47576">
    <property type="entry name" value="Calponin-homology domain, CH-domain"/>
    <property type="match status" value="1"/>
</dbReference>
<dbReference type="GO" id="GO:0051493">
    <property type="term" value="P:regulation of cytoskeleton organization"/>
    <property type="evidence" value="ECO:0007669"/>
    <property type="project" value="TreeGrafter"/>
</dbReference>
<dbReference type="PROSITE" id="PS50021">
    <property type="entry name" value="CH"/>
    <property type="match status" value="1"/>
</dbReference>
<protein>
    <recommendedName>
        <fullName evidence="2">Calponin-homology (CH) domain-containing protein</fullName>
    </recommendedName>
</protein>
<gene>
    <name evidence="3" type="ORF">RN001_012576</name>
</gene>
<name>A0AAN7PT13_9COLE</name>
<dbReference type="Proteomes" id="UP001353858">
    <property type="component" value="Unassembled WGS sequence"/>
</dbReference>
<dbReference type="GO" id="GO:0008017">
    <property type="term" value="F:microtubule binding"/>
    <property type="evidence" value="ECO:0007669"/>
    <property type="project" value="TreeGrafter"/>
</dbReference>
<dbReference type="PANTHER" id="PTHR12509">
    <property type="entry name" value="SPERMATOGENESIS-ASSOCIATED 4-RELATED"/>
    <property type="match status" value="1"/>
</dbReference>
<dbReference type="PANTHER" id="PTHR12509:SF9">
    <property type="entry name" value="SPERM FLAGELLAR PROTEIN 1 ISOFORM X1"/>
    <property type="match status" value="1"/>
</dbReference>
<comment type="caution">
    <text evidence="3">The sequence shown here is derived from an EMBL/GenBank/DDBJ whole genome shotgun (WGS) entry which is preliminary data.</text>
</comment>
<evidence type="ECO:0000259" key="2">
    <source>
        <dbReference type="PROSITE" id="PS50021"/>
    </source>
</evidence>
<dbReference type="FunFam" id="1.10.418.10:FF:000059">
    <property type="entry name" value="RIKEN cDNA 6430531B16 gene"/>
    <property type="match status" value="1"/>
</dbReference>
<evidence type="ECO:0000256" key="1">
    <source>
        <dbReference type="SAM" id="Coils"/>
    </source>
</evidence>
<feature type="domain" description="Calponin-homology (CH)" evidence="2">
    <location>
        <begin position="7"/>
        <end position="112"/>
    </location>
</feature>